<dbReference type="EMBL" id="UINC01055148">
    <property type="protein sequence ID" value="SVB73693.1"/>
    <property type="molecule type" value="Genomic_DNA"/>
</dbReference>
<sequence>MKTYRKFFIVILLFMGTSCHIIGPGADTGPVIDGSRNVDASLFVPGGSAQAVPIFIRHFHYYSRPAAWTIVSSGDSGARTHFEEAGVYAFTSVGGNAEPFITRLARIPGVSMNGASPPRIHLSISPPGPLGTGNSSAIVYVEDGPIYGGLDVGVDLTGLEPALDMPLRLLVNARVRAAALSDNGETVAYVDDQGRLFFKRGDDEPDKIIDIKSTLGSTDIRRMLWLYGGGLLVVLNRGFGLEVRRLEQNFETRLVRTFQDPETIREHGADGLPFIDQITENFSAEDWTVPEPSRYSE</sequence>
<reference evidence="1" key="1">
    <citation type="submission" date="2018-05" db="EMBL/GenBank/DDBJ databases">
        <authorList>
            <person name="Lanie J.A."/>
            <person name="Ng W.-L."/>
            <person name="Kazmierczak K.M."/>
            <person name="Andrzejewski T.M."/>
            <person name="Davidsen T.M."/>
            <person name="Wayne K.J."/>
            <person name="Tettelin H."/>
            <person name="Glass J.I."/>
            <person name="Rusch D."/>
            <person name="Podicherti R."/>
            <person name="Tsui H.-C.T."/>
            <person name="Winkler M.E."/>
        </authorList>
    </citation>
    <scope>NUCLEOTIDE SEQUENCE</scope>
</reference>
<evidence type="ECO:0000313" key="1">
    <source>
        <dbReference type="EMBL" id="SVB73693.1"/>
    </source>
</evidence>
<gene>
    <name evidence="1" type="ORF">METZ01_LOCUS226547</name>
</gene>
<organism evidence="1">
    <name type="scientific">marine metagenome</name>
    <dbReference type="NCBI Taxonomy" id="408172"/>
    <lineage>
        <taxon>unclassified sequences</taxon>
        <taxon>metagenomes</taxon>
        <taxon>ecological metagenomes</taxon>
    </lineage>
</organism>
<name>A0A382GGG2_9ZZZZ</name>
<protein>
    <submittedName>
        <fullName evidence="1">Uncharacterized protein</fullName>
    </submittedName>
</protein>
<dbReference type="AlphaFoldDB" id="A0A382GGG2"/>
<proteinExistence type="predicted"/>
<accession>A0A382GGG2</accession>
<dbReference type="PROSITE" id="PS51257">
    <property type="entry name" value="PROKAR_LIPOPROTEIN"/>
    <property type="match status" value="1"/>
</dbReference>